<dbReference type="Proteomes" id="UP000051677">
    <property type="component" value="Unassembled WGS sequence"/>
</dbReference>
<dbReference type="RefSeq" id="WP_055581049.1">
    <property type="nucleotide sequence ID" value="NZ_LKTM01000361.1"/>
</dbReference>
<dbReference type="Gene3D" id="3.30.530.20">
    <property type="match status" value="1"/>
</dbReference>
<dbReference type="InterPro" id="IPR023393">
    <property type="entry name" value="START-like_dom_sf"/>
</dbReference>
<comment type="caution">
    <text evidence="1">The sequence shown here is derived from an EMBL/GenBank/DDBJ whole genome shotgun (WGS) entry which is preliminary data.</text>
</comment>
<organism evidence="1 2">
    <name type="scientific">Mycobacterium gordonae</name>
    <dbReference type="NCBI Taxonomy" id="1778"/>
    <lineage>
        <taxon>Bacteria</taxon>
        <taxon>Bacillati</taxon>
        <taxon>Actinomycetota</taxon>
        <taxon>Actinomycetes</taxon>
        <taxon>Mycobacteriales</taxon>
        <taxon>Mycobacteriaceae</taxon>
        <taxon>Mycobacterium</taxon>
    </lineage>
</organism>
<dbReference type="OrthoDB" id="4545830at2"/>
<proteinExistence type="predicted"/>
<dbReference type="AlphaFoldDB" id="A0A0Q2LIH2"/>
<name>A0A0Q2LIH2_MYCGO</name>
<gene>
    <name evidence="1" type="ORF">AO501_18610</name>
</gene>
<accession>A0A0Q2LIH2</accession>
<dbReference type="Pfam" id="PF10604">
    <property type="entry name" value="Polyketide_cyc2"/>
    <property type="match status" value="1"/>
</dbReference>
<evidence type="ECO:0000313" key="1">
    <source>
        <dbReference type="EMBL" id="KQH76033.1"/>
    </source>
</evidence>
<evidence type="ECO:0000313" key="2">
    <source>
        <dbReference type="Proteomes" id="UP000051677"/>
    </source>
</evidence>
<dbReference type="EMBL" id="LKTM01000361">
    <property type="protein sequence ID" value="KQH76033.1"/>
    <property type="molecule type" value="Genomic_DNA"/>
</dbReference>
<dbReference type="SUPFAM" id="SSF55961">
    <property type="entry name" value="Bet v1-like"/>
    <property type="match status" value="1"/>
</dbReference>
<reference evidence="1 2" key="1">
    <citation type="submission" date="2015-10" db="EMBL/GenBank/DDBJ databases">
        <title>Mycobacterium gordonae draft genome assembly.</title>
        <authorList>
            <person name="Ustinova V."/>
            <person name="Smirnova T."/>
            <person name="Blagodatskikh K."/>
            <person name="Varlamov D."/>
            <person name="Larionova E."/>
            <person name="Chernousova L."/>
        </authorList>
    </citation>
    <scope>NUCLEOTIDE SEQUENCE [LARGE SCALE GENOMIC DNA]</scope>
    <source>
        <strain evidence="1 2">CTRI 14-8773</strain>
    </source>
</reference>
<dbReference type="STRING" id="1778.A9W97_22495"/>
<dbReference type="InterPro" id="IPR019587">
    <property type="entry name" value="Polyketide_cyclase/dehydratase"/>
</dbReference>
<dbReference type="CDD" id="cd07821">
    <property type="entry name" value="PYR_PYL_RCAR_like"/>
    <property type="match status" value="1"/>
</dbReference>
<protein>
    <submittedName>
        <fullName evidence="1">Polyketide cyclase</fullName>
    </submittedName>
</protein>
<sequence length="146" mass="16059">MVQIHVQRTIAAPLEQVFDWLADPANLVAAPLVLKSAWTKDTKGPGVGAVREVLGTGMWFREDITAYDRPNSYTYLIVRSVPAFNHDGGTLTFTSSGDGTHVDWLTNYTHPGYAGGKLMEKVSRPLLRWNFLAILAACDKALVSQL</sequence>